<reference evidence="3" key="1">
    <citation type="submission" date="2016-10" db="EMBL/GenBank/DDBJ databases">
        <authorList>
            <person name="Varghese N."/>
            <person name="Submissions S."/>
        </authorList>
    </citation>
    <scope>NUCLEOTIDE SEQUENCE [LARGE SCALE GENOMIC DNA]</scope>
    <source>
        <strain evidence="3">CGMCC 1.7666</strain>
    </source>
</reference>
<keyword evidence="1" id="KW-0472">Membrane</keyword>
<accession>A0A1G5KMW1</accession>
<evidence type="ECO:0000313" key="2">
    <source>
        <dbReference type="EMBL" id="SCZ01438.1"/>
    </source>
</evidence>
<name>A0A1G5KMW1_9HYPH</name>
<proteinExistence type="predicted"/>
<gene>
    <name evidence="2" type="ORF">SAMN02927923_03440</name>
</gene>
<protein>
    <submittedName>
        <fullName evidence="2">Uncharacterized protein</fullName>
    </submittedName>
</protein>
<evidence type="ECO:0000313" key="3">
    <source>
        <dbReference type="Proteomes" id="UP000199569"/>
    </source>
</evidence>
<feature type="transmembrane region" description="Helical" evidence="1">
    <location>
        <begin position="34"/>
        <end position="62"/>
    </location>
</feature>
<sequence>MACCVGAACFWLFFLVFGVYDPAVLLPCVFGLSGVVSAAFLAVVLSAWFFGEVVMGLVALVVQLRGA</sequence>
<organism evidence="2 3">
    <name type="scientific">Microvirga guangxiensis</name>
    <dbReference type="NCBI Taxonomy" id="549386"/>
    <lineage>
        <taxon>Bacteria</taxon>
        <taxon>Pseudomonadati</taxon>
        <taxon>Pseudomonadota</taxon>
        <taxon>Alphaproteobacteria</taxon>
        <taxon>Hyphomicrobiales</taxon>
        <taxon>Methylobacteriaceae</taxon>
        <taxon>Microvirga</taxon>
    </lineage>
</organism>
<dbReference type="EMBL" id="FMVJ01000010">
    <property type="protein sequence ID" value="SCZ01438.1"/>
    <property type="molecule type" value="Genomic_DNA"/>
</dbReference>
<keyword evidence="3" id="KW-1185">Reference proteome</keyword>
<evidence type="ECO:0000256" key="1">
    <source>
        <dbReference type="SAM" id="Phobius"/>
    </source>
</evidence>
<dbReference type="AlphaFoldDB" id="A0A1G5KMW1"/>
<keyword evidence="1" id="KW-0812">Transmembrane</keyword>
<dbReference type="Proteomes" id="UP000199569">
    <property type="component" value="Unassembled WGS sequence"/>
</dbReference>
<keyword evidence="1" id="KW-1133">Transmembrane helix</keyword>